<reference evidence="12" key="1">
    <citation type="submission" date="2015-01" db="EMBL/GenBank/DDBJ databases">
        <authorList>
            <person name="Durling Mikael"/>
        </authorList>
    </citation>
    <scope>NUCLEOTIDE SEQUENCE</scope>
</reference>
<dbReference type="SMART" id="SM00356">
    <property type="entry name" value="ZnF_C3H1"/>
    <property type="match status" value="2"/>
</dbReference>
<evidence type="ECO:0000256" key="3">
    <source>
        <dbReference type="ARBA" id="ARBA00022723"/>
    </source>
</evidence>
<dbReference type="GO" id="GO:0043130">
    <property type="term" value="F:ubiquitin binding"/>
    <property type="evidence" value="ECO:0007669"/>
    <property type="project" value="TreeGrafter"/>
</dbReference>
<dbReference type="Pfam" id="PF18044">
    <property type="entry name" value="zf-CCCH_4"/>
    <property type="match status" value="1"/>
</dbReference>
<dbReference type="GO" id="GO:0008270">
    <property type="term" value="F:zinc ion binding"/>
    <property type="evidence" value="ECO:0007669"/>
    <property type="project" value="UniProtKB-KW"/>
</dbReference>
<dbReference type="SUPFAM" id="SSF90229">
    <property type="entry name" value="CCCH zinc finger"/>
    <property type="match status" value="2"/>
</dbReference>
<evidence type="ECO:0000256" key="6">
    <source>
        <dbReference type="ARBA" id="ARBA00022786"/>
    </source>
</evidence>
<keyword evidence="3 8" id="KW-0479">Metal-binding</keyword>
<feature type="domain" description="C3H1-type" evidence="10">
    <location>
        <begin position="65"/>
        <end position="92"/>
    </location>
</feature>
<feature type="zinc finger region" description="C3H1-type" evidence="8">
    <location>
        <begin position="65"/>
        <end position="92"/>
    </location>
</feature>
<dbReference type="CDD" id="cd22585">
    <property type="entry name" value="Rcat_RBR_DEAH12-like"/>
    <property type="match status" value="1"/>
</dbReference>
<dbReference type="PROSITE" id="PS00028">
    <property type="entry name" value="ZINC_FINGER_C2H2_1"/>
    <property type="match status" value="1"/>
</dbReference>
<feature type="domain" description="RING-type" evidence="11">
    <location>
        <begin position="610"/>
        <end position="824"/>
    </location>
</feature>
<dbReference type="GO" id="GO:0000151">
    <property type="term" value="C:ubiquitin ligase complex"/>
    <property type="evidence" value="ECO:0007669"/>
    <property type="project" value="TreeGrafter"/>
</dbReference>
<dbReference type="PANTHER" id="PTHR22770:SF13">
    <property type="entry name" value="RING-TYPE DOMAIN-CONTAINING PROTEIN"/>
    <property type="match status" value="1"/>
</dbReference>
<dbReference type="InterPro" id="IPR044066">
    <property type="entry name" value="TRIAD_supradom"/>
</dbReference>
<dbReference type="SMART" id="SM00647">
    <property type="entry name" value="IBR"/>
    <property type="match status" value="2"/>
</dbReference>
<dbReference type="Gene3D" id="4.10.1000.10">
    <property type="entry name" value="Zinc finger, CCCH-type"/>
    <property type="match status" value="2"/>
</dbReference>
<proteinExistence type="predicted"/>
<keyword evidence="4" id="KW-0677">Repeat</keyword>
<dbReference type="Pfam" id="PF22191">
    <property type="entry name" value="IBR_1"/>
    <property type="match status" value="1"/>
</dbReference>
<dbReference type="PROSITE" id="PS50103">
    <property type="entry name" value="ZF_C3H1"/>
    <property type="match status" value="2"/>
</dbReference>
<dbReference type="CDD" id="cd20335">
    <property type="entry name" value="BRcat_RBR"/>
    <property type="match status" value="1"/>
</dbReference>
<evidence type="ECO:0000256" key="2">
    <source>
        <dbReference type="ARBA" id="ARBA00022679"/>
    </source>
</evidence>
<evidence type="ECO:0000259" key="11">
    <source>
        <dbReference type="PROSITE" id="PS51873"/>
    </source>
</evidence>
<evidence type="ECO:0000259" key="10">
    <source>
        <dbReference type="PROSITE" id="PS50103"/>
    </source>
</evidence>
<sequence>MQSTGAVFSQAREFTPLQRMPCRYFALGACKYGDACRYAHPEPIRKVPDEEFAALKINHEPASDSRQRIPCKFFAWGHCKRGLACSFAHAVTPDYSQPANEDFEEPEDGDSGARELGGAIVQFGDGATVSAVSLRTEFYSFRLNNLPEDATLESVTSLLADVGVNSEPNKTRVTLMTGNDASVYSSAEINTVEPTSVEEMRTKFAAIPGGKDFEVVGIPQRIALSSNTHTIDCRRVHCSWYRPVCTAWLDFGNESIADRVSRGFRSGRYKIGDREVTASEPSGSNARSLRAYTVILTNLPPRITKEKILCLIGRNLLPRDIEISEPAYDEEDDTAIAQIQSLLTGIGELEGDPVVSKSNLKRLKIQAKFAHEADARTAVSKLHDSALPFYSRGRLTVQLVISAKFKVLNRVYQAVEQRIKEQRQAWMDSKVFLRDYPPSIAFTCLKLEGQDAKQVASAKKELDVILAGCVVEHNGQAVWREAWSKMKKISSILKPVEQAFNVIISRDTLRRQLRVYGAPKSCTEAAKRLAELTHADNEARFEIPLDSDGFRWTCQGGQNELFSALDPKPVTLDVVSNPKRIIIHGNQEDYEKALTLLHGAKKQLAKTTPTDKDCSACWTEAECPVRTQCGHVYCSGCFEALCSSKSATDSDMLIRCVGDEDTCRRVLPLGELREHLSSTTLEDILGAAFSSYIAKNAAEFRYCPTPDCGMVYRVAKEGVKVPPAHTCGKCLISLCTSCHVSHENQSCAEHKSQIPDPRVELLKKNLGIKDCPKCKTSMEKIDGCDHMTCQGCGAHICWKCLESFTSGRDCYEHLNRVHGGIMDVPRGL</sequence>
<evidence type="ECO:0000313" key="12">
    <source>
        <dbReference type="EMBL" id="CEO56515.1"/>
    </source>
</evidence>
<feature type="domain" description="C3H1-type" evidence="10">
    <location>
        <begin position="16"/>
        <end position="43"/>
    </location>
</feature>
<keyword evidence="2" id="KW-0808">Transferase</keyword>
<keyword evidence="7 8" id="KW-0862">Zinc</keyword>
<feature type="region of interest" description="Disordered" evidence="9">
    <location>
        <begin position="96"/>
        <end position="115"/>
    </location>
</feature>
<dbReference type="GO" id="GO:0097039">
    <property type="term" value="P:protein linear polyubiquitination"/>
    <property type="evidence" value="ECO:0007669"/>
    <property type="project" value="TreeGrafter"/>
</dbReference>
<dbReference type="Gene3D" id="3.30.40.10">
    <property type="entry name" value="Zinc/RING finger domain, C3HC4 (zinc finger)"/>
    <property type="match status" value="1"/>
</dbReference>
<feature type="compositionally biased region" description="Acidic residues" evidence="9">
    <location>
        <begin position="101"/>
        <end position="110"/>
    </location>
</feature>
<dbReference type="InterPro" id="IPR013087">
    <property type="entry name" value="Znf_C2H2_type"/>
</dbReference>
<dbReference type="InterPro" id="IPR002867">
    <property type="entry name" value="IBR_dom"/>
</dbReference>
<dbReference type="EMBL" id="CDPU01000068">
    <property type="protein sequence ID" value="CEO56515.1"/>
    <property type="molecule type" value="Genomic_DNA"/>
</dbReference>
<dbReference type="SUPFAM" id="SSF57850">
    <property type="entry name" value="RING/U-box"/>
    <property type="match status" value="2"/>
</dbReference>
<dbReference type="Pfam" id="PF00642">
    <property type="entry name" value="zf-CCCH"/>
    <property type="match status" value="1"/>
</dbReference>
<evidence type="ECO:0000256" key="4">
    <source>
        <dbReference type="ARBA" id="ARBA00022737"/>
    </source>
</evidence>
<keyword evidence="5 8" id="KW-0863">Zinc-finger</keyword>
<name>A0A0B7KNN5_BIOOC</name>
<dbReference type="InterPro" id="IPR036855">
    <property type="entry name" value="Znf_CCCH_sf"/>
</dbReference>
<feature type="zinc finger region" description="C3H1-type" evidence="8">
    <location>
        <begin position="16"/>
        <end position="43"/>
    </location>
</feature>
<dbReference type="AlphaFoldDB" id="A0A0B7KNN5"/>
<dbReference type="PROSITE" id="PS51873">
    <property type="entry name" value="TRIAD"/>
    <property type="match status" value="1"/>
</dbReference>
<dbReference type="InterPro" id="IPR000571">
    <property type="entry name" value="Znf_CCCH"/>
</dbReference>
<comment type="pathway">
    <text evidence="1">Protein modification; protein ubiquitination.</text>
</comment>
<dbReference type="CDD" id="cd16449">
    <property type="entry name" value="RING-HC"/>
    <property type="match status" value="1"/>
</dbReference>
<dbReference type="Gene3D" id="1.20.120.1750">
    <property type="match status" value="1"/>
</dbReference>
<dbReference type="GO" id="GO:0004842">
    <property type="term" value="F:ubiquitin-protein transferase activity"/>
    <property type="evidence" value="ECO:0007669"/>
    <property type="project" value="TreeGrafter"/>
</dbReference>
<evidence type="ECO:0000256" key="5">
    <source>
        <dbReference type="ARBA" id="ARBA00022771"/>
    </source>
</evidence>
<evidence type="ECO:0000256" key="8">
    <source>
        <dbReference type="PROSITE-ProRule" id="PRU00723"/>
    </source>
</evidence>
<evidence type="ECO:0000256" key="9">
    <source>
        <dbReference type="SAM" id="MobiDB-lite"/>
    </source>
</evidence>
<dbReference type="GO" id="GO:0043161">
    <property type="term" value="P:proteasome-mediated ubiquitin-dependent protein catabolic process"/>
    <property type="evidence" value="ECO:0007669"/>
    <property type="project" value="TreeGrafter"/>
</dbReference>
<evidence type="ECO:0000256" key="1">
    <source>
        <dbReference type="ARBA" id="ARBA00004906"/>
    </source>
</evidence>
<gene>
    <name evidence="12" type="ORF">BN869_000012573_1</name>
</gene>
<dbReference type="InterPro" id="IPR051628">
    <property type="entry name" value="LUBAC_E3_Ligases"/>
</dbReference>
<protein>
    <recommendedName>
        <fullName evidence="13">RING-type E3 ubiquitin transferase</fullName>
    </recommendedName>
</protein>
<organism evidence="12">
    <name type="scientific">Bionectria ochroleuca</name>
    <name type="common">Gliocladium roseum</name>
    <dbReference type="NCBI Taxonomy" id="29856"/>
    <lineage>
        <taxon>Eukaryota</taxon>
        <taxon>Fungi</taxon>
        <taxon>Dikarya</taxon>
        <taxon>Ascomycota</taxon>
        <taxon>Pezizomycotina</taxon>
        <taxon>Sordariomycetes</taxon>
        <taxon>Hypocreomycetidae</taxon>
        <taxon>Hypocreales</taxon>
        <taxon>Bionectriaceae</taxon>
        <taxon>Clonostachys</taxon>
    </lineage>
</organism>
<evidence type="ECO:0008006" key="13">
    <source>
        <dbReference type="Google" id="ProtNLM"/>
    </source>
</evidence>
<dbReference type="InterPro" id="IPR013083">
    <property type="entry name" value="Znf_RING/FYVE/PHD"/>
</dbReference>
<dbReference type="Pfam" id="PF01485">
    <property type="entry name" value="IBR"/>
    <property type="match status" value="1"/>
</dbReference>
<dbReference type="InterPro" id="IPR041367">
    <property type="entry name" value="Znf-CCCH_4"/>
</dbReference>
<accession>A0A0B7KNN5</accession>
<dbReference type="PANTHER" id="PTHR22770">
    <property type="entry name" value="UBIQUITIN CONJUGATING ENZYME 7 INTERACTING PROTEIN-RELATED"/>
    <property type="match status" value="1"/>
</dbReference>
<keyword evidence="6" id="KW-0833">Ubl conjugation pathway</keyword>
<evidence type="ECO:0000256" key="7">
    <source>
        <dbReference type="ARBA" id="ARBA00022833"/>
    </source>
</evidence>